<comment type="subcellular location">
    <subcellularLocation>
        <location evidence="1">Cell membrane</location>
        <topology evidence="1">Single-pass type I membrane protein</topology>
    </subcellularLocation>
</comment>
<evidence type="ECO:0000256" key="13">
    <source>
        <dbReference type="ARBA" id="ARBA00023136"/>
    </source>
</evidence>
<dbReference type="GO" id="GO:0005524">
    <property type="term" value="F:ATP binding"/>
    <property type="evidence" value="ECO:0007669"/>
    <property type="project" value="UniProtKB-UniRule"/>
</dbReference>
<evidence type="ECO:0000313" key="21">
    <source>
        <dbReference type="Proteomes" id="UP000235145"/>
    </source>
</evidence>
<dbReference type="PROSITE" id="PS00108">
    <property type="entry name" value="PROTEIN_KINASE_ST"/>
    <property type="match status" value="1"/>
</dbReference>
<dbReference type="InterPro" id="IPR017441">
    <property type="entry name" value="Protein_kinase_ATP_BS"/>
</dbReference>
<evidence type="ECO:0000256" key="17">
    <source>
        <dbReference type="RuleBase" id="RU000304"/>
    </source>
</evidence>
<dbReference type="Proteomes" id="UP000235145">
    <property type="component" value="Unassembled WGS sequence"/>
</dbReference>
<comment type="caution">
    <text evidence="20">The sequence shown here is derived from an EMBL/GenBank/DDBJ whole genome shotgun (WGS) entry which is preliminary data.</text>
</comment>
<evidence type="ECO:0000259" key="19">
    <source>
        <dbReference type="PROSITE" id="PS50011"/>
    </source>
</evidence>
<dbReference type="SUPFAM" id="SSF56112">
    <property type="entry name" value="Protein kinase-like (PK-like)"/>
    <property type="match status" value="1"/>
</dbReference>
<sequence>MACLEEFQHLKIQLQEIKSATGNFNVNNVIGQGGFGKVYEGVLYHCKGRSKVAIKRLDRNYGQGDLEFLKEILMLSGYKHENLISLLGFCDEDGEKILVYEYASHGSLDRHLSSTSLTWRERLKICLGAAVGLSYLHDPRDTQQRVIHRDIKSSNILLDQYWNAKVSDMGLSKIGPANQKHTFLATNVVGTFGYLDPMYVEMSILTKESDVYSFGVVLFEVLCGRLCFQYLNGHYNSLVRIWKQSYKQKRLDNIIFRDLKEHIDRMSLEAFSDIAYRCLHKSREERPQMSEVVEQLEIALRFQSRVVEKFEIALRVQEISEGVEYEVYGSTEELNMLLPNGIPEMNNSGNNRWNTWKAVIRSNFNIFLNIYFSTPWAIISTMAALLMLLLTIVQVSFIIISYENTFLSHVNTNTRI</sequence>
<evidence type="ECO:0000256" key="7">
    <source>
        <dbReference type="ARBA" id="ARBA00022692"/>
    </source>
</evidence>
<organism evidence="20 21">
    <name type="scientific">Lactuca sativa</name>
    <name type="common">Garden lettuce</name>
    <dbReference type="NCBI Taxonomy" id="4236"/>
    <lineage>
        <taxon>Eukaryota</taxon>
        <taxon>Viridiplantae</taxon>
        <taxon>Streptophyta</taxon>
        <taxon>Embryophyta</taxon>
        <taxon>Tracheophyta</taxon>
        <taxon>Spermatophyta</taxon>
        <taxon>Magnoliopsida</taxon>
        <taxon>eudicotyledons</taxon>
        <taxon>Gunneridae</taxon>
        <taxon>Pentapetalae</taxon>
        <taxon>asterids</taxon>
        <taxon>campanulids</taxon>
        <taxon>Asterales</taxon>
        <taxon>Asteraceae</taxon>
        <taxon>Cichorioideae</taxon>
        <taxon>Cichorieae</taxon>
        <taxon>Lactucinae</taxon>
        <taxon>Lactuca</taxon>
    </lineage>
</organism>
<dbReference type="GO" id="GO:0005886">
    <property type="term" value="C:plasma membrane"/>
    <property type="evidence" value="ECO:0000318"/>
    <property type="project" value="GO_Central"/>
</dbReference>
<dbReference type="InterPro" id="IPR011009">
    <property type="entry name" value="Kinase-like_dom_sf"/>
</dbReference>
<proteinExistence type="inferred from homology"/>
<evidence type="ECO:0000256" key="9">
    <source>
        <dbReference type="ARBA" id="ARBA00022741"/>
    </source>
</evidence>
<evidence type="ECO:0000256" key="8">
    <source>
        <dbReference type="ARBA" id="ARBA00022729"/>
    </source>
</evidence>
<dbReference type="Pfam" id="PF07714">
    <property type="entry name" value="PK_Tyr_Ser-Thr"/>
    <property type="match status" value="1"/>
</dbReference>
<evidence type="ECO:0000256" key="12">
    <source>
        <dbReference type="ARBA" id="ARBA00022989"/>
    </source>
</evidence>
<evidence type="ECO:0000256" key="15">
    <source>
        <dbReference type="ARBA" id="ARBA00023180"/>
    </source>
</evidence>
<dbReference type="AlphaFoldDB" id="A0A9R1VCR1"/>
<dbReference type="EMBL" id="NBSK02000006">
    <property type="protein sequence ID" value="KAJ0202313.1"/>
    <property type="molecule type" value="Genomic_DNA"/>
</dbReference>
<evidence type="ECO:0000256" key="4">
    <source>
        <dbReference type="ARBA" id="ARBA00022475"/>
    </source>
</evidence>
<dbReference type="GO" id="GO:0004674">
    <property type="term" value="F:protein serine/threonine kinase activity"/>
    <property type="evidence" value="ECO:0007669"/>
    <property type="project" value="UniProtKB-KW"/>
</dbReference>
<feature type="transmembrane region" description="Helical" evidence="18">
    <location>
        <begin position="376"/>
        <end position="400"/>
    </location>
</feature>
<dbReference type="OrthoDB" id="10261027at2759"/>
<evidence type="ECO:0000256" key="16">
    <source>
        <dbReference type="PROSITE-ProRule" id="PRU10141"/>
    </source>
</evidence>
<keyword evidence="11 16" id="KW-0067">ATP-binding</keyword>
<dbReference type="SMART" id="SM00220">
    <property type="entry name" value="S_TKc"/>
    <property type="match status" value="1"/>
</dbReference>
<evidence type="ECO:0000256" key="2">
    <source>
        <dbReference type="ARBA" id="ARBA00008536"/>
    </source>
</evidence>
<keyword evidence="10" id="KW-0418">Kinase</keyword>
<comment type="similarity">
    <text evidence="2">In the N-terminal section; belongs to the leguminous lectin family.</text>
</comment>
<name>A0A9R1VCR1_LACSA</name>
<dbReference type="PROSITE" id="PS00107">
    <property type="entry name" value="PROTEIN_KINASE_ATP"/>
    <property type="match status" value="1"/>
</dbReference>
<gene>
    <name evidence="20" type="ORF">LSAT_V11C600326750</name>
</gene>
<dbReference type="PANTHER" id="PTHR27003:SF338">
    <property type="entry name" value="TYROSINE-PROTEIN KINASE, NON-RECEPTOR JAK_TYK2-RELATED"/>
    <property type="match status" value="1"/>
</dbReference>
<keyword evidence="8" id="KW-0732">Signal</keyword>
<keyword evidence="4" id="KW-1003">Cell membrane</keyword>
<evidence type="ECO:0000256" key="6">
    <source>
        <dbReference type="ARBA" id="ARBA00022679"/>
    </source>
</evidence>
<dbReference type="PANTHER" id="PTHR27003">
    <property type="entry name" value="OS07G0166700 PROTEIN"/>
    <property type="match status" value="1"/>
</dbReference>
<evidence type="ECO:0000256" key="10">
    <source>
        <dbReference type="ARBA" id="ARBA00022777"/>
    </source>
</evidence>
<protein>
    <recommendedName>
        <fullName evidence="19">Protein kinase domain-containing protein</fullName>
    </recommendedName>
</protein>
<accession>A0A9R1VCR1</accession>
<evidence type="ECO:0000256" key="5">
    <source>
        <dbReference type="ARBA" id="ARBA00022527"/>
    </source>
</evidence>
<keyword evidence="14" id="KW-0675">Receptor</keyword>
<dbReference type="Gramene" id="rna-gnl|WGS:NBSK|LSAT_6X74581_mrna">
    <property type="protein sequence ID" value="cds-PLY80238.1"/>
    <property type="gene ID" value="gene-LSAT_6X74581"/>
</dbReference>
<keyword evidence="6" id="KW-0808">Transferase</keyword>
<comment type="similarity">
    <text evidence="3">In the C-terminal section; belongs to the protein kinase superfamily. Ser/Thr protein kinase family.</text>
</comment>
<dbReference type="Gene3D" id="3.30.200.20">
    <property type="entry name" value="Phosphorylase Kinase, domain 1"/>
    <property type="match status" value="1"/>
</dbReference>
<keyword evidence="12 18" id="KW-1133">Transmembrane helix</keyword>
<dbReference type="InterPro" id="IPR008271">
    <property type="entry name" value="Ser/Thr_kinase_AS"/>
</dbReference>
<dbReference type="PROSITE" id="PS50011">
    <property type="entry name" value="PROTEIN_KINASE_DOM"/>
    <property type="match status" value="1"/>
</dbReference>
<reference evidence="20 21" key="1">
    <citation type="journal article" date="2017" name="Nat. Commun.">
        <title>Genome assembly with in vitro proximity ligation data and whole-genome triplication in lettuce.</title>
        <authorList>
            <person name="Reyes-Chin-Wo S."/>
            <person name="Wang Z."/>
            <person name="Yang X."/>
            <person name="Kozik A."/>
            <person name="Arikit S."/>
            <person name="Song C."/>
            <person name="Xia L."/>
            <person name="Froenicke L."/>
            <person name="Lavelle D.O."/>
            <person name="Truco M.J."/>
            <person name="Xia R."/>
            <person name="Zhu S."/>
            <person name="Xu C."/>
            <person name="Xu H."/>
            <person name="Xu X."/>
            <person name="Cox K."/>
            <person name="Korf I."/>
            <person name="Meyers B.C."/>
            <person name="Michelmore R.W."/>
        </authorList>
    </citation>
    <scope>NUCLEOTIDE SEQUENCE [LARGE SCALE GENOMIC DNA]</scope>
    <source>
        <strain evidence="21">cv. Salinas</strain>
        <tissue evidence="20">Seedlings</tissue>
    </source>
</reference>
<dbReference type="GO" id="GO:0002229">
    <property type="term" value="P:defense response to oomycetes"/>
    <property type="evidence" value="ECO:0007669"/>
    <property type="project" value="UniProtKB-ARBA"/>
</dbReference>
<evidence type="ECO:0000256" key="11">
    <source>
        <dbReference type="ARBA" id="ARBA00022840"/>
    </source>
</evidence>
<dbReference type="FunFam" id="1.10.510.10:FF:000240">
    <property type="entry name" value="Lectin-domain containing receptor kinase A4.3"/>
    <property type="match status" value="1"/>
</dbReference>
<feature type="binding site" evidence="16">
    <location>
        <position position="55"/>
    </location>
    <ligand>
        <name>ATP</name>
        <dbReference type="ChEBI" id="CHEBI:30616"/>
    </ligand>
</feature>
<dbReference type="InterPro" id="IPR000719">
    <property type="entry name" value="Prot_kinase_dom"/>
</dbReference>
<keyword evidence="5 17" id="KW-0723">Serine/threonine-protein kinase</keyword>
<evidence type="ECO:0000313" key="20">
    <source>
        <dbReference type="EMBL" id="KAJ0202313.1"/>
    </source>
</evidence>
<evidence type="ECO:0000256" key="14">
    <source>
        <dbReference type="ARBA" id="ARBA00023170"/>
    </source>
</evidence>
<dbReference type="InterPro" id="IPR045272">
    <property type="entry name" value="ANXUR1/2-like"/>
</dbReference>
<dbReference type="InterPro" id="IPR001245">
    <property type="entry name" value="Ser-Thr/Tyr_kinase_cat_dom"/>
</dbReference>
<keyword evidence="13 18" id="KW-0472">Membrane</keyword>
<keyword evidence="9 16" id="KW-0547">Nucleotide-binding</keyword>
<feature type="domain" description="Protein kinase" evidence="19">
    <location>
        <begin position="24"/>
        <end position="300"/>
    </location>
</feature>
<evidence type="ECO:0000256" key="1">
    <source>
        <dbReference type="ARBA" id="ARBA00004251"/>
    </source>
</evidence>
<keyword evidence="15" id="KW-0325">Glycoprotein</keyword>
<evidence type="ECO:0000256" key="18">
    <source>
        <dbReference type="SAM" id="Phobius"/>
    </source>
</evidence>
<dbReference type="FunFam" id="3.30.200.20:FF:000039">
    <property type="entry name" value="receptor-like protein kinase FERONIA"/>
    <property type="match status" value="1"/>
</dbReference>
<evidence type="ECO:0000256" key="3">
    <source>
        <dbReference type="ARBA" id="ARBA00010217"/>
    </source>
</evidence>
<comment type="similarity">
    <text evidence="17">Belongs to the protein kinase superfamily.</text>
</comment>
<dbReference type="GO" id="GO:0004672">
    <property type="term" value="F:protein kinase activity"/>
    <property type="evidence" value="ECO:0000318"/>
    <property type="project" value="GO_Central"/>
</dbReference>
<keyword evidence="7 18" id="KW-0812">Transmembrane</keyword>
<keyword evidence="21" id="KW-1185">Reference proteome</keyword>
<dbReference type="GO" id="GO:0004714">
    <property type="term" value="F:transmembrane receptor protein tyrosine kinase activity"/>
    <property type="evidence" value="ECO:0007669"/>
    <property type="project" value="InterPro"/>
</dbReference>
<dbReference type="Gene3D" id="1.10.510.10">
    <property type="entry name" value="Transferase(Phosphotransferase) domain 1"/>
    <property type="match status" value="1"/>
</dbReference>